<evidence type="ECO:0000313" key="5">
    <source>
        <dbReference type="EMBL" id="MBI4726394.1"/>
    </source>
</evidence>
<comment type="caution">
    <text evidence="5">The sequence shown here is derived from an EMBL/GenBank/DDBJ whole genome shotgun (WGS) entry which is preliminary data.</text>
</comment>
<dbReference type="GO" id="GO:0016787">
    <property type="term" value="F:hydrolase activity"/>
    <property type="evidence" value="ECO:0007669"/>
    <property type="project" value="UniProtKB-KW"/>
</dbReference>
<feature type="binding site" evidence="3">
    <location>
        <position position="99"/>
    </location>
    <ligand>
        <name>Mn(2+)</name>
        <dbReference type="ChEBI" id="CHEBI:29035"/>
        <label>2</label>
    </ligand>
</feature>
<keyword evidence="2" id="KW-0378">Hydrolase</keyword>
<accession>A0A933MJ77</accession>
<feature type="binding site" evidence="3">
    <location>
        <position position="101"/>
    </location>
    <ligand>
        <name>Mn(2+)</name>
        <dbReference type="ChEBI" id="CHEBI:29035"/>
        <label>2</label>
    </ligand>
</feature>
<protein>
    <submittedName>
        <fullName evidence="5">Amidohydrolase</fullName>
    </submittedName>
</protein>
<name>A0A933MJ77_UNCT6</name>
<feature type="binding site" evidence="3">
    <location>
        <position position="162"/>
    </location>
    <ligand>
        <name>Mn(2+)</name>
        <dbReference type="ChEBI" id="CHEBI:29035"/>
        <label>2</label>
    </ligand>
</feature>
<dbReference type="Pfam" id="PF07687">
    <property type="entry name" value="M20_dimer"/>
    <property type="match status" value="1"/>
</dbReference>
<evidence type="ECO:0000313" key="6">
    <source>
        <dbReference type="Proteomes" id="UP000736328"/>
    </source>
</evidence>
<dbReference type="Proteomes" id="UP000736328">
    <property type="component" value="Unassembled WGS sequence"/>
</dbReference>
<dbReference type="InterPro" id="IPR011650">
    <property type="entry name" value="Peptidase_M20_dimer"/>
</dbReference>
<dbReference type="FunFam" id="3.30.70.360:FF:000014">
    <property type="entry name" value="N-acyl-L-amino acid amidohydrolase"/>
    <property type="match status" value="1"/>
</dbReference>
<organism evidence="5 6">
    <name type="scientific">candidate division TA06 bacterium</name>
    <dbReference type="NCBI Taxonomy" id="2250710"/>
    <lineage>
        <taxon>Bacteria</taxon>
        <taxon>Bacteria division TA06</taxon>
    </lineage>
</organism>
<dbReference type="AlphaFoldDB" id="A0A933MJ77"/>
<evidence type="ECO:0000256" key="1">
    <source>
        <dbReference type="ARBA" id="ARBA00006153"/>
    </source>
</evidence>
<sequence>MKASDIRFKDYVIAWRRRFHARPELSFNEVLTSKAIAAELKRLGYQVKTGVGKTGVVGLIKGKSAGRTVALRADMDALPVQEENQVPYRSRNPGKMHACGHDGHCAMLLGAALILARDRANLKGHVKLLFQPGEETPPGGALGMIAAGALQNPKVNAVFGLHLDSSLPSGRIGLRQGPMMAASDNFDIIIKGKGGHAARPHHCLDPIAAGAQIVMALQTIVSRRTDPVQPAVVTVGKFVSGAKHNIIPETALLEGTARSIDRHTWKMMPLWIKQTAEGTAKANGLAAAVEYERGYPVLYNDPKMVDFAESVINRMPGHPSVVHIKDPLMGGEDFAYFLQKAPGAFLRLGSCKDSKTAHPWHHPKFNIDEEVLPTGAKLLAELAEQYLGLSA</sequence>
<reference evidence="5" key="1">
    <citation type="submission" date="2020-07" db="EMBL/GenBank/DDBJ databases">
        <title>Huge and variable diversity of episymbiotic CPR bacteria and DPANN archaea in groundwater ecosystems.</title>
        <authorList>
            <person name="He C.Y."/>
            <person name="Keren R."/>
            <person name="Whittaker M."/>
            <person name="Farag I.F."/>
            <person name="Doudna J."/>
            <person name="Cate J.H.D."/>
            <person name="Banfield J.F."/>
        </authorList>
    </citation>
    <scope>NUCLEOTIDE SEQUENCE</scope>
    <source>
        <strain evidence="5">NC_groundwater_1520_Pr4_B-0.1um_53_5</strain>
    </source>
</reference>
<dbReference type="PANTHER" id="PTHR11014">
    <property type="entry name" value="PEPTIDASE M20 FAMILY MEMBER"/>
    <property type="match status" value="1"/>
</dbReference>
<keyword evidence="3" id="KW-0464">Manganese</keyword>
<dbReference type="GO" id="GO:0046872">
    <property type="term" value="F:metal ion binding"/>
    <property type="evidence" value="ECO:0007669"/>
    <property type="project" value="UniProtKB-KW"/>
</dbReference>
<dbReference type="InterPro" id="IPR017439">
    <property type="entry name" value="Amidohydrolase"/>
</dbReference>
<keyword evidence="3" id="KW-0479">Metal-binding</keyword>
<dbReference type="CDD" id="cd03886">
    <property type="entry name" value="M20_Acy1"/>
    <property type="match status" value="1"/>
</dbReference>
<comment type="cofactor">
    <cofactor evidence="3">
        <name>Mn(2+)</name>
        <dbReference type="ChEBI" id="CHEBI:29035"/>
    </cofactor>
    <text evidence="3">The Mn(2+) ion enhances activity.</text>
</comment>
<proteinExistence type="inferred from homology"/>
<dbReference type="Pfam" id="PF01546">
    <property type="entry name" value="Peptidase_M20"/>
    <property type="match status" value="1"/>
</dbReference>
<feature type="domain" description="Peptidase M20 dimerisation" evidence="4">
    <location>
        <begin position="185"/>
        <end position="266"/>
    </location>
</feature>
<dbReference type="InterPro" id="IPR002933">
    <property type="entry name" value="Peptidase_M20"/>
</dbReference>
<comment type="similarity">
    <text evidence="1">Belongs to the peptidase M20 family.</text>
</comment>
<dbReference type="SUPFAM" id="SSF55031">
    <property type="entry name" value="Bacterial exopeptidase dimerisation domain"/>
    <property type="match status" value="1"/>
</dbReference>
<dbReference type="PIRSF" id="PIRSF005962">
    <property type="entry name" value="Pept_M20D_amidohydro"/>
    <property type="match status" value="1"/>
</dbReference>
<feature type="binding site" evidence="3">
    <location>
        <position position="361"/>
    </location>
    <ligand>
        <name>Mn(2+)</name>
        <dbReference type="ChEBI" id="CHEBI:29035"/>
        <label>2</label>
    </ligand>
</feature>
<gene>
    <name evidence="5" type="ORF">HY768_04075</name>
</gene>
<dbReference type="EMBL" id="JACQXR010000048">
    <property type="protein sequence ID" value="MBI4726394.1"/>
    <property type="molecule type" value="Genomic_DNA"/>
</dbReference>
<dbReference type="Gene3D" id="3.40.630.10">
    <property type="entry name" value="Zn peptidases"/>
    <property type="match status" value="1"/>
</dbReference>
<dbReference type="InterPro" id="IPR036264">
    <property type="entry name" value="Bact_exopeptidase_dim_dom"/>
</dbReference>
<evidence type="ECO:0000256" key="2">
    <source>
        <dbReference type="ARBA" id="ARBA00022801"/>
    </source>
</evidence>
<dbReference type="SUPFAM" id="SSF53187">
    <property type="entry name" value="Zn-dependent exopeptidases"/>
    <property type="match status" value="1"/>
</dbReference>
<dbReference type="NCBIfam" id="TIGR01891">
    <property type="entry name" value="amidohydrolases"/>
    <property type="match status" value="1"/>
</dbReference>
<evidence type="ECO:0000259" key="4">
    <source>
        <dbReference type="Pfam" id="PF07687"/>
    </source>
</evidence>
<dbReference type="PANTHER" id="PTHR11014:SF63">
    <property type="entry name" value="METALLOPEPTIDASE, PUTATIVE (AFU_ORTHOLOGUE AFUA_6G09600)-RELATED"/>
    <property type="match status" value="1"/>
</dbReference>
<dbReference type="Gene3D" id="3.30.70.360">
    <property type="match status" value="1"/>
</dbReference>
<evidence type="ECO:0000256" key="3">
    <source>
        <dbReference type="PIRSR" id="PIRSR005962-1"/>
    </source>
</evidence>
<feature type="binding site" evidence="3">
    <location>
        <position position="135"/>
    </location>
    <ligand>
        <name>Mn(2+)</name>
        <dbReference type="ChEBI" id="CHEBI:29035"/>
        <label>2</label>
    </ligand>
</feature>